<dbReference type="AlphaFoldDB" id="A0A858JMN4"/>
<keyword evidence="1" id="KW-0812">Transmembrane</keyword>
<evidence type="ECO:0000313" key="3">
    <source>
        <dbReference type="Proteomes" id="UP000502533"/>
    </source>
</evidence>
<gene>
    <name evidence="2" type="ORF">GWK63_05955</name>
</gene>
<dbReference type="Proteomes" id="UP000502533">
    <property type="component" value="Chromosome"/>
</dbReference>
<keyword evidence="1" id="KW-1133">Transmembrane helix</keyword>
<evidence type="ECO:0008006" key="4">
    <source>
        <dbReference type="Google" id="ProtNLM"/>
    </source>
</evidence>
<feature type="transmembrane region" description="Helical" evidence="1">
    <location>
        <begin position="62"/>
        <end position="81"/>
    </location>
</feature>
<dbReference type="GeneID" id="85021690"/>
<dbReference type="RefSeq" id="WP_007398061.1">
    <property type="nucleotide sequence ID" value="NZ_CALMTF010000080.1"/>
</dbReference>
<dbReference type="EMBL" id="CP050139">
    <property type="protein sequence ID" value="QIP35078.1"/>
    <property type="molecule type" value="Genomic_DNA"/>
</dbReference>
<organism evidence="2 3">
    <name type="scientific">Komagataeibacter rhaeticus</name>
    <dbReference type="NCBI Taxonomy" id="215221"/>
    <lineage>
        <taxon>Bacteria</taxon>
        <taxon>Pseudomonadati</taxon>
        <taxon>Pseudomonadota</taxon>
        <taxon>Alphaproteobacteria</taxon>
        <taxon>Acetobacterales</taxon>
        <taxon>Acetobacteraceae</taxon>
        <taxon>Komagataeibacter</taxon>
    </lineage>
</organism>
<accession>A0A858JMN4</accession>
<keyword evidence="3" id="KW-1185">Reference proteome</keyword>
<dbReference type="KEGG" id="kre:GWK63_05955"/>
<sequence>MTFPVALAACLAAFLCHALLHGRRYRLPAPPPGLRPVAYLLRMAAPLGALAGAVASHGVTGALLWFAAASLAGLGAGLLLATRQY</sequence>
<feature type="transmembrane region" description="Helical" evidence="1">
    <location>
        <begin position="38"/>
        <end position="55"/>
    </location>
</feature>
<proteinExistence type="predicted"/>
<protein>
    <recommendedName>
        <fullName evidence="4">DUF3325 domain-containing protein</fullName>
    </recommendedName>
</protein>
<reference evidence="2 3" key="1">
    <citation type="submission" date="2020-03" db="EMBL/GenBank/DDBJ databases">
        <title>Isolation of cellulose-producing strains, genome characterization and application of the synthesized cellulose films as an economical and sustainable material for piezoelectric sensor construction.</title>
        <authorList>
            <person name="Mangayil R.K."/>
        </authorList>
    </citation>
    <scope>NUCLEOTIDE SEQUENCE [LARGE SCALE GENOMIC DNA]</scope>
    <source>
        <strain evidence="2 3">ENS 9a1a</strain>
    </source>
</reference>
<name>A0A858JMN4_9PROT</name>
<keyword evidence="1" id="KW-0472">Membrane</keyword>
<evidence type="ECO:0000256" key="1">
    <source>
        <dbReference type="SAM" id="Phobius"/>
    </source>
</evidence>
<evidence type="ECO:0000313" key="2">
    <source>
        <dbReference type="EMBL" id="QIP35078.1"/>
    </source>
</evidence>